<proteinExistence type="predicted"/>
<dbReference type="STRING" id="679201.HMPREF9334_00411"/>
<dbReference type="HOGENOM" id="CLU_2208242_0_0_9"/>
<comment type="caution">
    <text evidence="2">The sequence shown here is derived from an EMBL/GenBank/DDBJ whole genome shotgun (WGS) entry which is preliminary data.</text>
</comment>
<evidence type="ECO:0000313" key="3">
    <source>
        <dbReference type="Proteomes" id="UP000004129"/>
    </source>
</evidence>
<dbReference type="RefSeq" id="WP_006691861.1">
    <property type="nucleotide sequence ID" value="NZ_JH376797.1"/>
</dbReference>
<evidence type="ECO:0000313" key="2">
    <source>
        <dbReference type="EMBL" id="EHG22375.1"/>
    </source>
</evidence>
<feature type="coiled-coil region" evidence="1">
    <location>
        <begin position="9"/>
        <end position="36"/>
    </location>
</feature>
<keyword evidence="3" id="KW-1185">Reference proteome</keyword>
<accession>G5GMD0</accession>
<keyword evidence="1" id="KW-0175">Coiled coil</keyword>
<organism evidence="2 3">
    <name type="scientific">Selenomonas infelix ATCC 43532</name>
    <dbReference type="NCBI Taxonomy" id="679201"/>
    <lineage>
        <taxon>Bacteria</taxon>
        <taxon>Bacillati</taxon>
        <taxon>Bacillota</taxon>
        <taxon>Negativicutes</taxon>
        <taxon>Selenomonadales</taxon>
        <taxon>Selenomonadaceae</taxon>
        <taxon>Selenomonas</taxon>
    </lineage>
</organism>
<dbReference type="Proteomes" id="UP000004129">
    <property type="component" value="Unassembled WGS sequence"/>
</dbReference>
<protein>
    <submittedName>
        <fullName evidence="2">Uncharacterized protein</fullName>
    </submittedName>
</protein>
<evidence type="ECO:0000256" key="1">
    <source>
        <dbReference type="SAM" id="Coils"/>
    </source>
</evidence>
<reference evidence="2 3" key="1">
    <citation type="submission" date="2011-08" db="EMBL/GenBank/DDBJ databases">
        <title>The Genome Sequence of Selenomonas infelix ATCC 43532.</title>
        <authorList>
            <consortium name="The Broad Institute Genome Sequencing Platform"/>
            <person name="Earl A."/>
            <person name="Ward D."/>
            <person name="Feldgarden M."/>
            <person name="Gevers D."/>
            <person name="Izard J."/>
            <person name="Blanton J.M."/>
            <person name="Baranova O.V."/>
            <person name="Dewhirst F.E."/>
            <person name="Young S.K."/>
            <person name="Zeng Q."/>
            <person name="Gargeya S."/>
            <person name="Fitzgerald M."/>
            <person name="Haas B."/>
            <person name="Abouelleil A."/>
            <person name="Alvarado L."/>
            <person name="Arachchi H.M."/>
            <person name="Berlin A."/>
            <person name="Brown A."/>
            <person name="Chapman S.B."/>
            <person name="Chen Z."/>
            <person name="Dunbar C."/>
            <person name="Freedman E."/>
            <person name="Gearin G."/>
            <person name="Gellesch M."/>
            <person name="Goldberg J."/>
            <person name="Griggs A."/>
            <person name="Gujja S."/>
            <person name="Heiman D."/>
            <person name="Howarth C."/>
            <person name="Larson L."/>
            <person name="Lui A."/>
            <person name="MacDonald P.J.P."/>
            <person name="Montmayeur A."/>
            <person name="Murphy C."/>
            <person name="Neiman D."/>
            <person name="Pearson M."/>
            <person name="Priest M."/>
            <person name="Roberts A."/>
            <person name="Saif S."/>
            <person name="Shea T."/>
            <person name="Shenoy N."/>
            <person name="Sisk P."/>
            <person name="Stolte C."/>
            <person name="Sykes S."/>
            <person name="Wortman J."/>
            <person name="Nusbaum C."/>
            <person name="Birren B."/>
        </authorList>
    </citation>
    <scope>NUCLEOTIDE SEQUENCE [LARGE SCALE GENOMIC DNA]</scope>
    <source>
        <strain evidence="2 3">ATCC 43532</strain>
    </source>
</reference>
<dbReference type="EMBL" id="ACZM01000003">
    <property type="protein sequence ID" value="EHG22375.1"/>
    <property type="molecule type" value="Genomic_DNA"/>
</dbReference>
<sequence>MAAEDVAAVESNQQKLARLKRQLVETKKQMDVVSADMDKERKRIRYEKLLRVGLIAEEAGILDSYNENDLYLLFVMNRDYLCQHGKMAASGGFASMHNLGQSETERK</sequence>
<dbReference type="AlphaFoldDB" id="G5GMD0"/>
<name>G5GMD0_9FIRM</name>
<gene>
    <name evidence="2" type="ORF">HMPREF9334_00411</name>
</gene>
<dbReference type="PATRIC" id="fig|679201.3.peg.415"/>